<dbReference type="InterPro" id="IPR011009">
    <property type="entry name" value="Kinase-like_dom_sf"/>
</dbReference>
<sequence length="168" mass="19018">MKAVFVAEAKRRSGIEKAVVKFAYTYNREAHELLANAETSQAPRLRYCAFEPSVSMWVVIMDYVESSEVGVDDVLKESIHIKSLRAALDKLHSRGLVFGDLRPLNVLIMGDKVMLIEFDWCGKAGQARYPSDIMLGAESRHPEVERGGPIDQAHDEYHFNKLTSHKLR</sequence>
<evidence type="ECO:0008006" key="3">
    <source>
        <dbReference type="Google" id="ProtNLM"/>
    </source>
</evidence>
<accession>A0A9P6H492</accession>
<evidence type="ECO:0000313" key="2">
    <source>
        <dbReference type="Proteomes" id="UP000736335"/>
    </source>
</evidence>
<reference evidence="1" key="2">
    <citation type="submission" date="2020-11" db="EMBL/GenBank/DDBJ databases">
        <authorList>
            <consortium name="DOE Joint Genome Institute"/>
            <person name="Kuo A."/>
            <person name="Miyauchi S."/>
            <person name="Kiss E."/>
            <person name="Drula E."/>
            <person name="Kohler A."/>
            <person name="Sanchez-Garcia M."/>
            <person name="Andreopoulos B."/>
            <person name="Barry K.W."/>
            <person name="Bonito G."/>
            <person name="Buee M."/>
            <person name="Carver A."/>
            <person name="Chen C."/>
            <person name="Cichocki N."/>
            <person name="Clum A."/>
            <person name="Culley D."/>
            <person name="Crous P.W."/>
            <person name="Fauchery L."/>
            <person name="Girlanda M."/>
            <person name="Hayes R."/>
            <person name="Keri Z."/>
            <person name="Labutti K."/>
            <person name="Lipzen A."/>
            <person name="Lombard V."/>
            <person name="Magnuson J."/>
            <person name="Maillard F."/>
            <person name="Morin E."/>
            <person name="Murat C."/>
            <person name="Nolan M."/>
            <person name="Ohm R."/>
            <person name="Pangilinan J."/>
            <person name="Pereira M."/>
            <person name="Perotto S."/>
            <person name="Peter M."/>
            <person name="Riley R."/>
            <person name="Sitrit Y."/>
            <person name="Stielow B."/>
            <person name="Szollosi G."/>
            <person name="Zifcakova L."/>
            <person name="Stursova M."/>
            <person name="Spatafora J.W."/>
            <person name="Tedersoo L."/>
            <person name="Vaario L.-M."/>
            <person name="Yamada A."/>
            <person name="Yan M."/>
            <person name="Wang P."/>
            <person name="Xu J."/>
            <person name="Bruns T."/>
            <person name="Baldrian P."/>
            <person name="Vilgalys R."/>
            <person name="Henrissat B."/>
            <person name="Grigoriev I.V."/>
            <person name="Hibbett D."/>
            <person name="Nagy L.G."/>
            <person name="Martin F.M."/>
        </authorList>
    </citation>
    <scope>NUCLEOTIDE SEQUENCE</scope>
    <source>
        <strain evidence="1">UH-Tt-Lm1</strain>
    </source>
</reference>
<proteinExistence type="predicted"/>
<gene>
    <name evidence="1" type="ORF">BJ322DRAFT_1013639</name>
</gene>
<dbReference type="Proteomes" id="UP000736335">
    <property type="component" value="Unassembled WGS sequence"/>
</dbReference>
<dbReference type="AlphaFoldDB" id="A0A9P6H492"/>
<evidence type="ECO:0000313" key="1">
    <source>
        <dbReference type="EMBL" id="KAF9779198.1"/>
    </source>
</evidence>
<reference evidence="1" key="1">
    <citation type="journal article" date="2020" name="Nat. Commun.">
        <title>Large-scale genome sequencing of mycorrhizal fungi provides insights into the early evolution of symbiotic traits.</title>
        <authorList>
            <person name="Miyauchi S."/>
            <person name="Kiss E."/>
            <person name="Kuo A."/>
            <person name="Drula E."/>
            <person name="Kohler A."/>
            <person name="Sanchez-Garcia M."/>
            <person name="Morin E."/>
            <person name="Andreopoulos B."/>
            <person name="Barry K.W."/>
            <person name="Bonito G."/>
            <person name="Buee M."/>
            <person name="Carver A."/>
            <person name="Chen C."/>
            <person name="Cichocki N."/>
            <person name="Clum A."/>
            <person name="Culley D."/>
            <person name="Crous P.W."/>
            <person name="Fauchery L."/>
            <person name="Girlanda M."/>
            <person name="Hayes R.D."/>
            <person name="Keri Z."/>
            <person name="LaButti K."/>
            <person name="Lipzen A."/>
            <person name="Lombard V."/>
            <person name="Magnuson J."/>
            <person name="Maillard F."/>
            <person name="Murat C."/>
            <person name="Nolan M."/>
            <person name="Ohm R.A."/>
            <person name="Pangilinan J."/>
            <person name="Pereira M.F."/>
            <person name="Perotto S."/>
            <person name="Peter M."/>
            <person name="Pfister S."/>
            <person name="Riley R."/>
            <person name="Sitrit Y."/>
            <person name="Stielow J.B."/>
            <person name="Szollosi G."/>
            <person name="Zifcakova L."/>
            <person name="Stursova M."/>
            <person name="Spatafora J.W."/>
            <person name="Tedersoo L."/>
            <person name="Vaario L.M."/>
            <person name="Yamada A."/>
            <person name="Yan M."/>
            <person name="Wang P."/>
            <person name="Xu J."/>
            <person name="Bruns T."/>
            <person name="Baldrian P."/>
            <person name="Vilgalys R."/>
            <person name="Dunand C."/>
            <person name="Henrissat B."/>
            <person name="Grigoriev I.V."/>
            <person name="Hibbett D."/>
            <person name="Nagy L.G."/>
            <person name="Martin F.M."/>
        </authorList>
    </citation>
    <scope>NUCLEOTIDE SEQUENCE</scope>
    <source>
        <strain evidence="1">UH-Tt-Lm1</strain>
    </source>
</reference>
<dbReference type="OrthoDB" id="4062651at2759"/>
<keyword evidence="2" id="KW-1185">Reference proteome</keyword>
<dbReference type="Pfam" id="PF06176">
    <property type="entry name" value="WaaY"/>
    <property type="match status" value="1"/>
</dbReference>
<dbReference type="SUPFAM" id="SSF56112">
    <property type="entry name" value="Protein kinase-like (PK-like)"/>
    <property type="match status" value="1"/>
</dbReference>
<protein>
    <recommendedName>
        <fullName evidence="3">Protein kinase domain-containing protein</fullName>
    </recommendedName>
</protein>
<dbReference type="EMBL" id="WIUZ02000020">
    <property type="protein sequence ID" value="KAF9779198.1"/>
    <property type="molecule type" value="Genomic_DNA"/>
</dbReference>
<organism evidence="1 2">
    <name type="scientific">Thelephora terrestris</name>
    <dbReference type="NCBI Taxonomy" id="56493"/>
    <lineage>
        <taxon>Eukaryota</taxon>
        <taxon>Fungi</taxon>
        <taxon>Dikarya</taxon>
        <taxon>Basidiomycota</taxon>
        <taxon>Agaricomycotina</taxon>
        <taxon>Agaricomycetes</taxon>
        <taxon>Thelephorales</taxon>
        <taxon>Thelephoraceae</taxon>
        <taxon>Thelephora</taxon>
    </lineage>
</organism>
<dbReference type="InterPro" id="IPR009330">
    <property type="entry name" value="LipoPS_heptP_kinase"/>
</dbReference>
<comment type="caution">
    <text evidence="1">The sequence shown here is derived from an EMBL/GenBank/DDBJ whole genome shotgun (WGS) entry which is preliminary data.</text>
</comment>
<dbReference type="Gene3D" id="1.10.510.10">
    <property type="entry name" value="Transferase(Phosphotransferase) domain 1"/>
    <property type="match status" value="1"/>
</dbReference>
<name>A0A9P6H492_9AGAM</name>